<dbReference type="PANTHER" id="PTHR10492:SF57">
    <property type="entry name" value="ATP-DEPENDENT DNA HELICASE"/>
    <property type="match status" value="1"/>
</dbReference>
<dbReference type="GO" id="GO:0016887">
    <property type="term" value="F:ATP hydrolysis activity"/>
    <property type="evidence" value="ECO:0007669"/>
    <property type="project" value="RHEA"/>
</dbReference>
<evidence type="ECO:0000313" key="4">
    <source>
        <dbReference type="Proteomes" id="UP000499080"/>
    </source>
</evidence>
<dbReference type="GO" id="GO:0000723">
    <property type="term" value="P:telomere maintenance"/>
    <property type="evidence" value="ECO:0007669"/>
    <property type="project" value="InterPro"/>
</dbReference>
<sequence length="145" mass="16591">MTPHHALSAVDRLLRDLMNSDLPFGGKVFVLGGDWRQILPVAVHANRATSIQTCLKNSPLWSTFKQFSLFRNMRTEHAEQDFADWLLHLGNGSLTNNCKLGEDIVKIREECVVRDSIVNEILDCLLLIWKICQKKLFCVPRMKIS</sequence>
<dbReference type="PANTHER" id="PTHR10492">
    <property type="match status" value="1"/>
</dbReference>
<reference evidence="3 4" key="1">
    <citation type="journal article" date="2019" name="Sci. Rep.">
        <title>Orb-weaving spider Araneus ventricosus genome elucidates the spidroin gene catalogue.</title>
        <authorList>
            <person name="Kono N."/>
            <person name="Nakamura H."/>
            <person name="Ohtoshi R."/>
            <person name="Moran D.A.P."/>
            <person name="Shinohara A."/>
            <person name="Yoshida Y."/>
            <person name="Fujiwara M."/>
            <person name="Mori M."/>
            <person name="Tomita M."/>
            <person name="Arakawa K."/>
        </authorList>
    </citation>
    <scope>NUCLEOTIDE SEQUENCE [LARGE SCALE GENOMIC DNA]</scope>
</reference>
<dbReference type="GO" id="GO:0006310">
    <property type="term" value="P:DNA recombination"/>
    <property type="evidence" value="ECO:0007669"/>
    <property type="project" value="UniProtKB-KW"/>
</dbReference>
<keyword evidence="1" id="KW-0547">Nucleotide-binding</keyword>
<comment type="caution">
    <text evidence="3">The sequence shown here is derived from an EMBL/GenBank/DDBJ whole genome shotgun (WGS) entry which is preliminary data.</text>
</comment>
<protein>
    <recommendedName>
        <fullName evidence="1">ATP-dependent DNA helicase</fullName>
        <ecNumber evidence="1">5.6.2.3</ecNumber>
    </recommendedName>
</protein>
<dbReference type="GO" id="GO:0043139">
    <property type="term" value="F:5'-3' DNA helicase activity"/>
    <property type="evidence" value="ECO:0007669"/>
    <property type="project" value="UniProtKB-EC"/>
</dbReference>
<dbReference type="GO" id="GO:0005524">
    <property type="term" value="F:ATP binding"/>
    <property type="evidence" value="ECO:0007669"/>
    <property type="project" value="UniProtKB-KW"/>
</dbReference>
<organism evidence="3 4">
    <name type="scientific">Araneus ventricosus</name>
    <name type="common">Orbweaver spider</name>
    <name type="synonym">Epeira ventricosa</name>
    <dbReference type="NCBI Taxonomy" id="182803"/>
    <lineage>
        <taxon>Eukaryota</taxon>
        <taxon>Metazoa</taxon>
        <taxon>Ecdysozoa</taxon>
        <taxon>Arthropoda</taxon>
        <taxon>Chelicerata</taxon>
        <taxon>Arachnida</taxon>
        <taxon>Araneae</taxon>
        <taxon>Araneomorphae</taxon>
        <taxon>Entelegynae</taxon>
        <taxon>Araneoidea</taxon>
        <taxon>Araneidae</taxon>
        <taxon>Araneus</taxon>
    </lineage>
</organism>
<evidence type="ECO:0000313" key="3">
    <source>
        <dbReference type="EMBL" id="GBN84932.1"/>
    </source>
</evidence>
<comment type="catalytic activity">
    <reaction evidence="1">
        <text>ATP + H2O = ADP + phosphate + H(+)</text>
        <dbReference type="Rhea" id="RHEA:13065"/>
        <dbReference type="ChEBI" id="CHEBI:15377"/>
        <dbReference type="ChEBI" id="CHEBI:15378"/>
        <dbReference type="ChEBI" id="CHEBI:30616"/>
        <dbReference type="ChEBI" id="CHEBI:43474"/>
        <dbReference type="ChEBI" id="CHEBI:456216"/>
        <dbReference type="EC" id="5.6.2.3"/>
    </reaction>
</comment>
<keyword evidence="1" id="KW-0234">DNA repair</keyword>
<dbReference type="InterPro" id="IPR010285">
    <property type="entry name" value="DNA_helicase_pif1-like_DEAD"/>
</dbReference>
<dbReference type="Pfam" id="PF05970">
    <property type="entry name" value="PIF1"/>
    <property type="match status" value="1"/>
</dbReference>
<accession>A0A4Y2S9R6</accession>
<evidence type="ECO:0000256" key="1">
    <source>
        <dbReference type="RuleBase" id="RU363044"/>
    </source>
</evidence>
<gene>
    <name evidence="3" type="ORF">AVEN_265768_1</name>
</gene>
<feature type="domain" description="DNA helicase Pif1-like DEAD-box helicase" evidence="2">
    <location>
        <begin position="1"/>
        <end position="96"/>
    </location>
</feature>
<dbReference type="EC" id="5.6.2.3" evidence="1"/>
<evidence type="ECO:0000259" key="2">
    <source>
        <dbReference type="Pfam" id="PF05970"/>
    </source>
</evidence>
<keyword evidence="1" id="KW-0347">Helicase</keyword>
<keyword evidence="1" id="KW-0233">DNA recombination</keyword>
<dbReference type="Proteomes" id="UP000499080">
    <property type="component" value="Unassembled WGS sequence"/>
</dbReference>
<comment type="cofactor">
    <cofactor evidence="1">
        <name>Mg(2+)</name>
        <dbReference type="ChEBI" id="CHEBI:18420"/>
    </cofactor>
</comment>
<dbReference type="AlphaFoldDB" id="A0A4Y2S9R6"/>
<keyword evidence="1" id="KW-0067">ATP-binding</keyword>
<dbReference type="OrthoDB" id="272985at2759"/>
<name>A0A4Y2S9R6_ARAVE</name>
<dbReference type="EMBL" id="BGPR01020548">
    <property type="protein sequence ID" value="GBN84932.1"/>
    <property type="molecule type" value="Genomic_DNA"/>
</dbReference>
<dbReference type="GO" id="GO:0006281">
    <property type="term" value="P:DNA repair"/>
    <property type="evidence" value="ECO:0007669"/>
    <property type="project" value="UniProtKB-KW"/>
</dbReference>
<comment type="similarity">
    <text evidence="1">Belongs to the helicase family.</text>
</comment>
<keyword evidence="1" id="KW-0378">Hydrolase</keyword>
<keyword evidence="1" id="KW-0227">DNA damage</keyword>
<proteinExistence type="inferred from homology"/>
<keyword evidence="4" id="KW-1185">Reference proteome</keyword>